<dbReference type="InterPro" id="IPR004360">
    <property type="entry name" value="Glyas_Fos-R_dOase_dom"/>
</dbReference>
<gene>
    <name evidence="2" type="ORF">IC63_16855</name>
</gene>
<dbReference type="AlphaFoldDB" id="A0A099ET17"/>
<dbReference type="RefSeq" id="WP_036722524.1">
    <property type="nucleotide sequence ID" value="NZ_JRKS01000108.1"/>
</dbReference>
<dbReference type="Gene3D" id="3.10.180.10">
    <property type="entry name" value="2,3-Dihydroxybiphenyl 1,2-Dioxygenase, domain 1"/>
    <property type="match status" value="2"/>
</dbReference>
<name>A0A099ET17_9RHOB</name>
<accession>A0A099ET17</accession>
<dbReference type="InterPro" id="IPR037523">
    <property type="entry name" value="VOC_core"/>
</dbReference>
<proteinExistence type="predicted"/>
<reference evidence="2 3" key="2">
    <citation type="submission" date="2014-10" db="EMBL/GenBank/DDBJ databases">
        <title>Paracoccus sanguinis sp. nov., isolated from clinical specimens of New York State patients.</title>
        <authorList>
            <person name="Mingle L.A."/>
            <person name="Cole J.A."/>
            <person name="Lapierre P."/>
            <person name="Musser K.A."/>
        </authorList>
    </citation>
    <scope>NUCLEOTIDE SEQUENCE [LARGE SCALE GENOMIC DNA]</scope>
    <source>
        <strain evidence="2 3">HAMBI 3106</strain>
    </source>
</reference>
<dbReference type="SUPFAM" id="SSF54593">
    <property type="entry name" value="Glyoxalase/Bleomycin resistance protein/Dihydroxybiphenyl dioxygenase"/>
    <property type="match status" value="2"/>
</dbReference>
<dbReference type="InterPro" id="IPR052164">
    <property type="entry name" value="Anthracycline_SecMetBiosynth"/>
</dbReference>
<keyword evidence="3" id="KW-1185">Reference proteome</keyword>
<sequence length="275" mass="28915">MSFQGNPCWYELTTSQGDLKVAGEFYARVLGWAVQDSGMPDFAYHLATSGGDMVAGLTEPPGEGAQRPPMWLIYFAADDADATARQVAGRGGSILSEPADIPGTGRYAVAADPQGAAFGILQPDMGQMADADRAKAERGEGAFDPQKPGHGNWNELMSTDPEAGYAFYSALFGWTKGEAMPMDECPDASEGPGGTYQMIRHKGADIGAIMGLGDAPHPNWLPYFGVEAPVSEVIETIRAAGGHVQIGPIEVPGPAWIAVGSDPQGAWFAVVGPRQ</sequence>
<organism evidence="2 3">
    <name type="scientific">Paracoccus sphaerophysae</name>
    <dbReference type="NCBI Taxonomy" id="690417"/>
    <lineage>
        <taxon>Bacteria</taxon>
        <taxon>Pseudomonadati</taxon>
        <taxon>Pseudomonadota</taxon>
        <taxon>Alphaproteobacteria</taxon>
        <taxon>Rhodobacterales</taxon>
        <taxon>Paracoccaceae</taxon>
        <taxon>Paracoccus</taxon>
    </lineage>
</organism>
<dbReference type="EMBL" id="JRKS01000108">
    <property type="protein sequence ID" value="KGJ01555.1"/>
    <property type="molecule type" value="Genomic_DNA"/>
</dbReference>
<dbReference type="InterPro" id="IPR029068">
    <property type="entry name" value="Glyas_Bleomycin-R_OHBP_Dase"/>
</dbReference>
<comment type="caution">
    <text evidence="2">The sequence shown here is derived from an EMBL/GenBank/DDBJ whole genome shotgun (WGS) entry which is preliminary data.</text>
</comment>
<dbReference type="PANTHER" id="PTHR33993">
    <property type="entry name" value="GLYOXALASE-RELATED"/>
    <property type="match status" value="1"/>
</dbReference>
<dbReference type="PROSITE" id="PS51819">
    <property type="entry name" value="VOC"/>
    <property type="match status" value="1"/>
</dbReference>
<dbReference type="OrthoDB" id="9793039at2"/>
<reference evidence="2 3" key="1">
    <citation type="submission" date="2014-09" db="EMBL/GenBank/DDBJ databases">
        <authorList>
            <person name="McGinnis J.M."/>
            <person name="Wolfgang W.J."/>
        </authorList>
    </citation>
    <scope>NUCLEOTIDE SEQUENCE [LARGE SCALE GENOMIC DNA]</scope>
    <source>
        <strain evidence="2 3">HAMBI 3106</strain>
    </source>
</reference>
<evidence type="ECO:0000313" key="2">
    <source>
        <dbReference type="EMBL" id="KGJ01555.1"/>
    </source>
</evidence>
<feature type="domain" description="VOC" evidence="1">
    <location>
        <begin position="6"/>
        <end position="123"/>
    </location>
</feature>
<dbReference type="CDD" id="cd07247">
    <property type="entry name" value="SgaA_N_like"/>
    <property type="match status" value="2"/>
</dbReference>
<evidence type="ECO:0000259" key="1">
    <source>
        <dbReference type="PROSITE" id="PS51819"/>
    </source>
</evidence>
<dbReference type="Proteomes" id="UP000029917">
    <property type="component" value="Unassembled WGS sequence"/>
</dbReference>
<dbReference type="STRING" id="690417.IC63_16855"/>
<dbReference type="Pfam" id="PF00903">
    <property type="entry name" value="Glyoxalase"/>
    <property type="match status" value="1"/>
</dbReference>
<protein>
    <submittedName>
        <fullName evidence="2">Bleomycin resistance protein</fullName>
    </submittedName>
</protein>
<dbReference type="PANTHER" id="PTHR33993:SF14">
    <property type="entry name" value="GB|AAF24581.1"/>
    <property type="match status" value="1"/>
</dbReference>
<evidence type="ECO:0000313" key="3">
    <source>
        <dbReference type="Proteomes" id="UP000029917"/>
    </source>
</evidence>